<dbReference type="NCBIfam" id="NF047707">
    <property type="entry name" value="LIC13341_fam"/>
    <property type="match status" value="1"/>
</dbReference>
<name>A0A828Z791_9LEPT</name>
<keyword evidence="1" id="KW-1133">Transmembrane helix</keyword>
<evidence type="ECO:0000313" key="2">
    <source>
        <dbReference type="EMBL" id="EKR65746.1"/>
    </source>
</evidence>
<dbReference type="EMBL" id="AFLV02000014">
    <property type="protein sequence ID" value="EKR65746.1"/>
    <property type="molecule type" value="Genomic_DNA"/>
</dbReference>
<feature type="transmembrane region" description="Helical" evidence="1">
    <location>
        <begin position="44"/>
        <end position="64"/>
    </location>
</feature>
<keyword evidence="1" id="KW-0812">Transmembrane</keyword>
<gene>
    <name evidence="2" type="ORF">LEP1GSC036_4656</name>
</gene>
<comment type="caution">
    <text evidence="2">The sequence shown here is derived from an EMBL/GenBank/DDBJ whole genome shotgun (WGS) entry which is preliminary data.</text>
</comment>
<organism evidence="2 3">
    <name type="scientific">Leptospira weilii str. 2006001853</name>
    <dbReference type="NCBI Taxonomy" id="1001589"/>
    <lineage>
        <taxon>Bacteria</taxon>
        <taxon>Pseudomonadati</taxon>
        <taxon>Spirochaetota</taxon>
        <taxon>Spirochaetia</taxon>
        <taxon>Leptospirales</taxon>
        <taxon>Leptospiraceae</taxon>
        <taxon>Leptospira</taxon>
    </lineage>
</organism>
<evidence type="ECO:0000256" key="1">
    <source>
        <dbReference type="SAM" id="Phobius"/>
    </source>
</evidence>
<dbReference type="RefSeq" id="WP_004498953.1">
    <property type="nucleotide sequence ID" value="NZ_AFLV02000014.1"/>
</dbReference>
<sequence>MNTFSFRFRRIFSVSFTTRVKTQISHSKTVLHRKFGTAYSTFRVLFVLGQILFTACSKTPIYFVGKIKLVTQRLVFINARRVLSLALRFLESSTIEFFLGQVLIIFLFLGCSPKMPSDSRIVELLFSSANRKNPNVLLKKAGNLDEDQELESFSLVRNGTEEVLGIFKKKEGEWFLLGKFSFSLLNIGPLRYDSSKSSWLSGESDSGKKESGFVVKRILMEELPGDGFNSLFLEVLSEEPPLGLFSVPYAIRKGQKILDGLLSLKDHEFLIKSKRADFDYNKTEKNITIFPSNRSYAQNFIFNGWEMVPDIPRVAVPSLLSLEAPKEWKKGIPGEVTLWFKNRGSYAGVTYLSLSFPEGGKVTIDTTKEGQRIYSPGSNVFSSAGKYISSVFPLIEVTKESWGRNHKYGIRFSLTPDRDGTPSVLFRSSTRMGKEVVNLPNQFGSIQKQTDQQGFVSYKLDLVSKQE</sequence>
<dbReference type="Proteomes" id="UP000001338">
    <property type="component" value="Unassembled WGS sequence"/>
</dbReference>
<protein>
    <submittedName>
        <fullName evidence="2">Uncharacterized protein</fullName>
    </submittedName>
</protein>
<proteinExistence type="predicted"/>
<evidence type="ECO:0000313" key="3">
    <source>
        <dbReference type="Proteomes" id="UP000001338"/>
    </source>
</evidence>
<reference evidence="2 3" key="1">
    <citation type="submission" date="2012-10" db="EMBL/GenBank/DDBJ databases">
        <authorList>
            <person name="Harkins D.M."/>
            <person name="Durkin A.S."/>
            <person name="Brinkac L.M."/>
            <person name="Haft D.H."/>
            <person name="Selengut J.D."/>
            <person name="Sanka R."/>
            <person name="DePew J."/>
            <person name="Purushe J."/>
            <person name="Whelen A.C."/>
            <person name="Vinetz J.M."/>
            <person name="Sutton G.G."/>
            <person name="Nierman W.C."/>
            <person name="Fouts D.E."/>
        </authorList>
    </citation>
    <scope>NUCLEOTIDE SEQUENCE [LARGE SCALE GENOMIC DNA]</scope>
    <source>
        <strain evidence="2 3">2006001853</strain>
    </source>
</reference>
<dbReference type="AlphaFoldDB" id="A0A828Z791"/>
<accession>A0A828Z791</accession>
<keyword evidence="1" id="KW-0472">Membrane</keyword>